<dbReference type="EMBL" id="ML975377">
    <property type="protein sequence ID" value="KAF1830984.1"/>
    <property type="molecule type" value="Genomic_DNA"/>
</dbReference>
<reference evidence="2" key="1">
    <citation type="submission" date="2020-01" db="EMBL/GenBank/DDBJ databases">
        <authorList>
            <consortium name="DOE Joint Genome Institute"/>
            <person name="Haridas S."/>
            <person name="Albert R."/>
            <person name="Binder M."/>
            <person name="Bloem J."/>
            <person name="Labutti K."/>
            <person name="Salamov A."/>
            <person name="Andreopoulos B."/>
            <person name="Baker S.E."/>
            <person name="Barry K."/>
            <person name="Bills G."/>
            <person name="Bluhm B.H."/>
            <person name="Cannon C."/>
            <person name="Castanera R."/>
            <person name="Culley D.E."/>
            <person name="Daum C."/>
            <person name="Ezra D."/>
            <person name="Gonzalez J.B."/>
            <person name="Henrissat B."/>
            <person name="Kuo A."/>
            <person name="Liang C."/>
            <person name="Lipzen A."/>
            <person name="Lutzoni F."/>
            <person name="Magnuson J."/>
            <person name="Mondo S."/>
            <person name="Nolan M."/>
            <person name="Ohm R."/>
            <person name="Pangilinan J."/>
            <person name="Park H.-J."/>
            <person name="Ramirez L."/>
            <person name="Alfaro M."/>
            <person name="Sun H."/>
            <person name="Tritt A."/>
            <person name="Yoshinaga Y."/>
            <person name="Zwiers L.-H."/>
            <person name="Turgeon B.G."/>
            <person name="Goodwin S.B."/>
            <person name="Spatafora J.W."/>
            <person name="Crous P.W."/>
            <person name="Grigoriev I.V."/>
        </authorList>
    </citation>
    <scope>NUCLEOTIDE SEQUENCE</scope>
    <source>
        <strain evidence="2">P77</strain>
    </source>
</reference>
<feature type="region of interest" description="Disordered" evidence="1">
    <location>
        <begin position="1"/>
        <end position="20"/>
    </location>
</feature>
<organism evidence="2 3">
    <name type="scientific">Decorospora gaudefroyi</name>
    <dbReference type="NCBI Taxonomy" id="184978"/>
    <lineage>
        <taxon>Eukaryota</taxon>
        <taxon>Fungi</taxon>
        <taxon>Dikarya</taxon>
        <taxon>Ascomycota</taxon>
        <taxon>Pezizomycotina</taxon>
        <taxon>Dothideomycetes</taxon>
        <taxon>Pleosporomycetidae</taxon>
        <taxon>Pleosporales</taxon>
        <taxon>Pleosporineae</taxon>
        <taxon>Pleosporaceae</taxon>
        <taxon>Decorospora</taxon>
    </lineage>
</organism>
<proteinExistence type="predicted"/>
<accession>A0A6A5K960</accession>
<gene>
    <name evidence="2" type="ORF">BDW02DRAFT_601183</name>
</gene>
<feature type="region of interest" description="Disordered" evidence="1">
    <location>
        <begin position="453"/>
        <end position="481"/>
    </location>
</feature>
<feature type="region of interest" description="Disordered" evidence="1">
    <location>
        <begin position="579"/>
        <end position="613"/>
    </location>
</feature>
<evidence type="ECO:0000256" key="1">
    <source>
        <dbReference type="SAM" id="MobiDB-lite"/>
    </source>
</evidence>
<evidence type="ECO:0000313" key="2">
    <source>
        <dbReference type="EMBL" id="KAF1830984.1"/>
    </source>
</evidence>
<feature type="compositionally biased region" description="Low complexity" evidence="1">
    <location>
        <begin position="534"/>
        <end position="543"/>
    </location>
</feature>
<evidence type="ECO:0000313" key="3">
    <source>
        <dbReference type="Proteomes" id="UP000800040"/>
    </source>
</evidence>
<dbReference type="AlphaFoldDB" id="A0A6A5K960"/>
<sequence>MAFHNVGEVSLQKRQEKKRAGVPPQANLIAAASYVRQFFESKRFTYAIMGGFEMLCIGHCREMSDLHIAYDDKDFSRIKAKLAKDKRMHLPDGLNDLFPSKILVQTGPPHHDIGCTASAMIEVNLVPTGSFGTPPNGTLNSNIVLLSLKTNGVLKTYKGLNMLYLIKTLVHFCTVRDLAWDPCNDIVFLCQRYGKQIESVRSQLDQNAIQHNFLVTAFLTRLPFADQRICYQALLGHEPPPIMAVTPPSSFDSHVRSQSAFEFPRPRIATYNSAPGTRLQTSAEFINPSRSENDLPTRNRVASTMSQLIEGPISPLESSELIAPSRELRSRYRPVSALYNKRNNPERPRPVGTSYTQSNVVHQIPQQGPKQLHHTQRYRTQNLAVDTGCFNPAASTPQTNYHTLTSNPGKLWLPPSNTTNIAKPSFSAQRPLTVEISAASAPRQQPIKPGVANIPIIKNPIPPPTRNVQQVPKTDDTGTPKSLQQVTSLHLVGSEGELLPPLQHPPKAHEDMGASRLHLVGPEGVHQTPPPPSSSRVRSSTTTIPKASRQPPVFELDAQEPSIVSKLSANIDAALHDHAPSPKDWYNDSSFLDTPVDEPAQQNTSPNARPHIPLPPSLMVGTTHRFSTSPQTSAALVHTTYQHHHRRQTIQPPLAPAPLTVYKAYHPHTTTTTTPLDISPPPPDSASSEYAVRVTSFGKVKDIDGAHGYFRTHHKRHDSHVAGDACQLAMEYQAELPDWGCGYGVVGRD</sequence>
<feature type="region of interest" description="Disordered" evidence="1">
    <location>
        <begin position="521"/>
        <end position="551"/>
    </location>
</feature>
<name>A0A6A5K960_9PLEO</name>
<protein>
    <submittedName>
        <fullName evidence="2">Uncharacterized protein</fullName>
    </submittedName>
</protein>
<keyword evidence="3" id="KW-1185">Reference proteome</keyword>
<dbReference type="Proteomes" id="UP000800040">
    <property type="component" value="Unassembled WGS sequence"/>
</dbReference>
<dbReference type="OrthoDB" id="10066232at2759"/>